<keyword evidence="4 6" id="KW-1133">Transmembrane helix</keyword>
<dbReference type="GO" id="GO:0005886">
    <property type="term" value="C:plasma membrane"/>
    <property type="evidence" value="ECO:0007669"/>
    <property type="project" value="UniProtKB-SubCell"/>
</dbReference>
<feature type="transmembrane region" description="Helical" evidence="6">
    <location>
        <begin position="435"/>
        <end position="456"/>
    </location>
</feature>
<feature type="transmembrane region" description="Helical" evidence="6">
    <location>
        <begin position="32"/>
        <end position="58"/>
    </location>
</feature>
<accession>A0AB38XQF9</accession>
<keyword evidence="5 6" id="KW-0472">Membrane</keyword>
<evidence type="ECO:0000313" key="9">
    <source>
        <dbReference type="Proteomes" id="UP001211044"/>
    </source>
</evidence>
<dbReference type="EMBL" id="CP116394">
    <property type="protein sequence ID" value="WCE46504.1"/>
    <property type="molecule type" value="Genomic_DNA"/>
</dbReference>
<feature type="transmembrane region" description="Helical" evidence="6">
    <location>
        <begin position="140"/>
        <end position="158"/>
    </location>
</feature>
<feature type="transmembrane region" description="Helical" evidence="6">
    <location>
        <begin position="389"/>
        <end position="415"/>
    </location>
</feature>
<sequence length="476" mass="50117">MPERALQAKNLLSTTAQIARHRFGAASGEGPLVLASVGAFTVVSAITYLVATGTYMFWRRFVHPVSALADWTLGKSTAGFYFLLALLALALLIGPLTTLASSASLLGANAREHRMATLRLLGVSQWGIVKIAGLETMLQASIGTVCGFALCMLALPPLHKLSFQGSPLLWREMFLPPLGYLACALAIVLLSGEAATLGLRRVIISPQGVVRKSRSRKLRGGRALLFVASATAAIIIPSTFANNQMQANLLLVIMVLLVAGWTMVMAMPYLLRLVARAFAVSSNLVVSVSARRIMAAPRDTWRRVAGVAFLSVIAGAAATTPRFGMGVASHKDEQIVLTGLADVKVGAGLTVLFGFLLAAASTLLAGLSAEYEHACQTRALARMGAPDSFALKVSATEALAPVAGVCLIGYLIGVLNAFPMMLLALNNDELSRYDGLVAVLTGAVVVIGGIALVAFANAMTIPVHRKILAENTRKVD</sequence>
<name>A0AB38XQF9_9ACTO</name>
<keyword evidence="3 6" id="KW-0812">Transmembrane</keyword>
<comment type="subcellular location">
    <subcellularLocation>
        <location evidence="1">Cell membrane</location>
        <topology evidence="1">Multi-pass membrane protein</topology>
    </subcellularLocation>
</comment>
<keyword evidence="2" id="KW-1003">Cell membrane</keyword>
<evidence type="ECO:0000256" key="4">
    <source>
        <dbReference type="ARBA" id="ARBA00022989"/>
    </source>
</evidence>
<reference evidence="8" key="1">
    <citation type="submission" date="2023-01" db="EMBL/GenBank/DDBJ databases">
        <title>Comparative Genomic Analysis of the Clinically-Derived Winkia Strain NY0527 Provides Evidence into the Taxonomic Reassignment of Winkia neuii and Characterizes Their Virulence Traits.</title>
        <authorList>
            <person name="Cai X."/>
            <person name="Peng Y."/>
            <person name="Li M."/>
            <person name="Qiu Y."/>
            <person name="Wang Y."/>
            <person name="Xu L."/>
            <person name="Hou Q."/>
        </authorList>
    </citation>
    <scope>NUCLEOTIDE SEQUENCE</scope>
    <source>
        <strain evidence="8">NY0527</strain>
    </source>
</reference>
<protein>
    <recommendedName>
        <fullName evidence="7">ABC3 transporter permease C-terminal domain-containing protein</fullName>
    </recommendedName>
</protein>
<gene>
    <name evidence="8" type="ORF">PIG85_02325</name>
</gene>
<feature type="transmembrane region" description="Helical" evidence="6">
    <location>
        <begin position="220"/>
        <end position="241"/>
    </location>
</feature>
<evidence type="ECO:0000259" key="7">
    <source>
        <dbReference type="Pfam" id="PF02687"/>
    </source>
</evidence>
<feature type="transmembrane region" description="Helical" evidence="6">
    <location>
        <begin position="78"/>
        <end position="106"/>
    </location>
</feature>
<dbReference type="AlphaFoldDB" id="A0AB38XQF9"/>
<evidence type="ECO:0000313" key="8">
    <source>
        <dbReference type="EMBL" id="WCE46504.1"/>
    </source>
</evidence>
<feature type="domain" description="ABC3 transporter permease C-terminal" evidence="7">
    <location>
        <begin position="104"/>
        <end position="202"/>
    </location>
</feature>
<feature type="transmembrane region" description="Helical" evidence="6">
    <location>
        <begin position="178"/>
        <end position="199"/>
    </location>
</feature>
<dbReference type="Pfam" id="PF02687">
    <property type="entry name" value="FtsX"/>
    <property type="match status" value="1"/>
</dbReference>
<feature type="transmembrane region" description="Helical" evidence="6">
    <location>
        <begin position="304"/>
        <end position="325"/>
    </location>
</feature>
<dbReference type="KEGG" id="wne:PIG85_02325"/>
<feature type="transmembrane region" description="Helical" evidence="6">
    <location>
        <begin position="247"/>
        <end position="271"/>
    </location>
</feature>
<evidence type="ECO:0000256" key="6">
    <source>
        <dbReference type="SAM" id="Phobius"/>
    </source>
</evidence>
<proteinExistence type="predicted"/>
<dbReference type="InterPro" id="IPR003838">
    <property type="entry name" value="ABC3_permease_C"/>
</dbReference>
<evidence type="ECO:0000256" key="2">
    <source>
        <dbReference type="ARBA" id="ARBA00022475"/>
    </source>
</evidence>
<organism evidence="8 9">
    <name type="scientific">Winkia neuii subsp. anitrata</name>
    <dbReference type="NCBI Taxonomy" id="29318"/>
    <lineage>
        <taxon>Bacteria</taxon>
        <taxon>Bacillati</taxon>
        <taxon>Actinomycetota</taxon>
        <taxon>Actinomycetes</taxon>
        <taxon>Actinomycetales</taxon>
        <taxon>Actinomycetaceae</taxon>
        <taxon>Winkia</taxon>
    </lineage>
</organism>
<evidence type="ECO:0000256" key="5">
    <source>
        <dbReference type="ARBA" id="ARBA00023136"/>
    </source>
</evidence>
<feature type="transmembrane region" description="Helical" evidence="6">
    <location>
        <begin position="345"/>
        <end position="368"/>
    </location>
</feature>
<evidence type="ECO:0000256" key="1">
    <source>
        <dbReference type="ARBA" id="ARBA00004651"/>
    </source>
</evidence>
<dbReference type="Proteomes" id="UP001211044">
    <property type="component" value="Chromosome"/>
</dbReference>
<evidence type="ECO:0000256" key="3">
    <source>
        <dbReference type="ARBA" id="ARBA00022692"/>
    </source>
</evidence>
<dbReference type="RefSeq" id="WP_004806391.1">
    <property type="nucleotide sequence ID" value="NZ_CP116394.1"/>
</dbReference>